<dbReference type="NCBIfam" id="TIGR01730">
    <property type="entry name" value="RND_mfp"/>
    <property type="match status" value="1"/>
</dbReference>
<dbReference type="InterPro" id="IPR058625">
    <property type="entry name" value="MdtA-like_BSH"/>
</dbReference>
<sequence length="384" mass="40605">MFRHPQRKNAPYPALAAAALVAALTLGCSKAPDGQGQAMPPLPVSVLSVQPTQVPNAIEIMAQTEGAKETEVRPRVGGILMKRLYEEGAPIKAGQPMYQIDRAPYEIALANAKASADQTAREEARLKGLIAQQAVSQKEYDDAVSANEMAQANLRNARLNLSWTTVVAPVSGVSGRSNKSEGNLLTISDAQALTSIYQTNPIWVRFGLSDSDMAKLPQGHITPKNVTGVELVLPDGTVYDKKGKLNFTASNIDTALGTQQLRAEFPNGDNRLLPGQYVKVRLITGMRDGAFLVPQGAVIQSDQGSVVMVADAQNKVAPRPVQTGNWLGQNWVILGGLKAGDRVIIDNLMKLKPGATVVPHPPQAAGAPGAAPGAQAAPAKQPKA</sequence>
<keyword evidence="10" id="KW-1185">Reference proteome</keyword>
<evidence type="ECO:0000256" key="3">
    <source>
        <dbReference type="SAM" id="MobiDB-lite"/>
    </source>
</evidence>
<feature type="chain" id="PRO_5037054905" evidence="4">
    <location>
        <begin position="32"/>
        <end position="384"/>
    </location>
</feature>
<dbReference type="RefSeq" id="WP_216126915.1">
    <property type="nucleotide sequence ID" value="NZ_CP064782.1"/>
</dbReference>
<evidence type="ECO:0000256" key="4">
    <source>
        <dbReference type="SAM" id="SignalP"/>
    </source>
</evidence>
<keyword evidence="4" id="KW-0732">Signal</keyword>
<feature type="domain" description="Multidrug resistance protein MdtA-like beta-barrel" evidence="7">
    <location>
        <begin position="201"/>
        <end position="283"/>
    </location>
</feature>
<dbReference type="InterPro" id="IPR058627">
    <property type="entry name" value="MdtA-like_C"/>
</dbReference>
<organism evidence="9 10">
    <name type="scientific">Azospira inquinata</name>
    <dbReference type="NCBI Taxonomy" id="2785627"/>
    <lineage>
        <taxon>Bacteria</taxon>
        <taxon>Pseudomonadati</taxon>
        <taxon>Pseudomonadota</taxon>
        <taxon>Betaproteobacteria</taxon>
        <taxon>Rhodocyclales</taxon>
        <taxon>Rhodocyclaceae</taxon>
        <taxon>Azospira</taxon>
    </lineage>
</organism>
<dbReference type="GO" id="GO:0005886">
    <property type="term" value="C:plasma membrane"/>
    <property type="evidence" value="ECO:0007669"/>
    <property type="project" value="TreeGrafter"/>
</dbReference>
<gene>
    <name evidence="9" type="ORF">Azoinq_02340</name>
</gene>
<name>A0A975SN98_9RHOO</name>
<dbReference type="Pfam" id="PF25967">
    <property type="entry name" value="RND-MFP_C"/>
    <property type="match status" value="1"/>
</dbReference>
<dbReference type="PANTHER" id="PTHR30158">
    <property type="entry name" value="ACRA/E-RELATED COMPONENT OF DRUG EFFLUX TRANSPORTER"/>
    <property type="match status" value="1"/>
</dbReference>
<evidence type="ECO:0000256" key="1">
    <source>
        <dbReference type="ARBA" id="ARBA00004196"/>
    </source>
</evidence>
<dbReference type="InterPro" id="IPR058624">
    <property type="entry name" value="MdtA-like_HH"/>
</dbReference>
<evidence type="ECO:0000259" key="5">
    <source>
        <dbReference type="Pfam" id="PF25876"/>
    </source>
</evidence>
<dbReference type="GO" id="GO:0022857">
    <property type="term" value="F:transmembrane transporter activity"/>
    <property type="evidence" value="ECO:0007669"/>
    <property type="project" value="InterPro"/>
</dbReference>
<evidence type="ECO:0000259" key="8">
    <source>
        <dbReference type="Pfam" id="PF25967"/>
    </source>
</evidence>
<evidence type="ECO:0000259" key="6">
    <source>
        <dbReference type="Pfam" id="PF25917"/>
    </source>
</evidence>
<dbReference type="InterPro" id="IPR058626">
    <property type="entry name" value="MdtA-like_b-barrel"/>
</dbReference>
<dbReference type="AlphaFoldDB" id="A0A975SN98"/>
<dbReference type="Pfam" id="PF25876">
    <property type="entry name" value="HH_MFP_RND"/>
    <property type="match status" value="1"/>
</dbReference>
<feature type="domain" description="Multidrug resistance protein MdtA-like alpha-helical hairpin" evidence="5">
    <location>
        <begin position="108"/>
        <end position="164"/>
    </location>
</feature>
<dbReference type="EMBL" id="CP064782">
    <property type="protein sequence ID" value="QWT49477.1"/>
    <property type="molecule type" value="Genomic_DNA"/>
</dbReference>
<reference evidence="9" key="1">
    <citation type="submission" date="2020-11" db="EMBL/GenBank/DDBJ databases">
        <title>Azospira inquinata sp. nov.</title>
        <authorList>
            <person name="Moe W.M."/>
            <person name="Mikes M.C."/>
        </authorList>
    </citation>
    <scope>NUCLEOTIDE SEQUENCE</scope>
    <source>
        <strain evidence="9">Azo-3</strain>
    </source>
</reference>
<proteinExistence type="inferred from homology"/>
<dbReference type="Pfam" id="PF25944">
    <property type="entry name" value="Beta-barrel_RND"/>
    <property type="match status" value="1"/>
</dbReference>
<dbReference type="FunFam" id="2.40.420.20:FF:000001">
    <property type="entry name" value="Efflux RND transporter periplasmic adaptor subunit"/>
    <property type="match status" value="1"/>
</dbReference>
<dbReference type="GO" id="GO:0030313">
    <property type="term" value="C:cell envelope"/>
    <property type="evidence" value="ECO:0007669"/>
    <property type="project" value="UniProtKB-SubCell"/>
</dbReference>
<dbReference type="KEGG" id="aiq:Azoinq_02340"/>
<dbReference type="PROSITE" id="PS51257">
    <property type="entry name" value="PROKAR_LIPOPROTEIN"/>
    <property type="match status" value="1"/>
</dbReference>
<dbReference type="PANTHER" id="PTHR30158:SF3">
    <property type="entry name" value="MULTIDRUG EFFLUX PUMP SUBUNIT ACRA-RELATED"/>
    <property type="match status" value="1"/>
</dbReference>
<evidence type="ECO:0000313" key="10">
    <source>
        <dbReference type="Proteomes" id="UP000683428"/>
    </source>
</evidence>
<feature type="signal peptide" evidence="4">
    <location>
        <begin position="1"/>
        <end position="31"/>
    </location>
</feature>
<comment type="subcellular location">
    <subcellularLocation>
        <location evidence="1">Cell envelope</location>
    </subcellularLocation>
</comment>
<dbReference type="GO" id="GO:0046677">
    <property type="term" value="P:response to antibiotic"/>
    <property type="evidence" value="ECO:0007669"/>
    <property type="project" value="TreeGrafter"/>
</dbReference>
<feature type="region of interest" description="Disordered" evidence="3">
    <location>
        <begin position="359"/>
        <end position="384"/>
    </location>
</feature>
<evidence type="ECO:0000256" key="2">
    <source>
        <dbReference type="ARBA" id="ARBA00009477"/>
    </source>
</evidence>
<comment type="similarity">
    <text evidence="2">Belongs to the membrane fusion protein (MFP) (TC 8.A.1) family.</text>
</comment>
<dbReference type="Proteomes" id="UP000683428">
    <property type="component" value="Chromosome"/>
</dbReference>
<dbReference type="Pfam" id="PF25917">
    <property type="entry name" value="BSH_RND"/>
    <property type="match status" value="1"/>
</dbReference>
<protein>
    <submittedName>
        <fullName evidence="9">Efflux RND transporter periplasmic adaptor subunit</fullName>
    </submittedName>
</protein>
<accession>A0A975SN98</accession>
<feature type="compositionally biased region" description="Low complexity" evidence="3">
    <location>
        <begin position="363"/>
        <end position="384"/>
    </location>
</feature>
<evidence type="ECO:0000259" key="7">
    <source>
        <dbReference type="Pfam" id="PF25944"/>
    </source>
</evidence>
<feature type="domain" description="Multidrug resistance protein MdtA-like barrel-sandwich hybrid" evidence="6">
    <location>
        <begin position="70"/>
        <end position="193"/>
    </location>
</feature>
<evidence type="ECO:0000313" key="9">
    <source>
        <dbReference type="EMBL" id="QWT49477.1"/>
    </source>
</evidence>
<dbReference type="InterPro" id="IPR006143">
    <property type="entry name" value="RND_pump_MFP"/>
</dbReference>
<feature type="domain" description="Multidrug resistance protein MdtA-like C-terminal permuted SH3" evidence="8">
    <location>
        <begin position="290"/>
        <end position="348"/>
    </location>
</feature>